<dbReference type="InterPro" id="IPR058966">
    <property type="entry name" value="MJECL33-like"/>
</dbReference>
<dbReference type="AlphaFoldDB" id="A0A1F6GAG2"/>
<dbReference type="Proteomes" id="UP000178449">
    <property type="component" value="Unassembled WGS sequence"/>
</dbReference>
<comment type="caution">
    <text evidence="1">The sequence shown here is derived from an EMBL/GenBank/DDBJ whole genome shotgun (WGS) entry which is preliminary data.</text>
</comment>
<dbReference type="STRING" id="1817772.A2527_07960"/>
<organism evidence="1 2">
    <name type="scientific">Candidatus Lambdaproteobacteria bacterium RIFOXYD2_FULL_50_16</name>
    <dbReference type="NCBI Taxonomy" id="1817772"/>
    <lineage>
        <taxon>Bacteria</taxon>
        <taxon>Pseudomonadati</taxon>
        <taxon>Pseudomonadota</taxon>
        <taxon>Candidatus Lambdaproteobacteria</taxon>
    </lineage>
</organism>
<accession>A0A1F6GAG2</accession>
<evidence type="ECO:0000313" key="2">
    <source>
        <dbReference type="Proteomes" id="UP000178449"/>
    </source>
</evidence>
<sequence length="363" mass="40524">MDSRAALSRFALTLAGIDPAKEREEHFFDPIGRDQLCQFFLLCPPPELEELDPEDALGLLVAEITSQTGLNFSLATEQPIASLVQEGAHGRVQVVLDLSNSRLVEAHLLGEQRDLNQLSSQLSKTQIWLPTRFGNRLMAQFTNRFTPLSEVQLSFEQSAKLFNQPQGFKAQLKGVQAPQLLDQLLTQHPALIELAVLAGPLEGDWASMVWIENRGLLRGNGLKIERFLSLAQTLRQDLEGRYQYLEDHYVIKQEDAEGWSRLQGAPLYYPFGQPLDQPQALLRQLTGLHRQLGLAGHVQRATTRSWRLDLASPFGGALALELDKNGLQVSIKDRRSIGLLDRLETFLSGQVSAGPGFYQPETP</sequence>
<reference evidence="1 2" key="1">
    <citation type="journal article" date="2016" name="Nat. Commun.">
        <title>Thousands of microbial genomes shed light on interconnected biogeochemical processes in an aquifer system.</title>
        <authorList>
            <person name="Anantharaman K."/>
            <person name="Brown C.T."/>
            <person name="Hug L.A."/>
            <person name="Sharon I."/>
            <person name="Castelle C.J."/>
            <person name="Probst A.J."/>
            <person name="Thomas B.C."/>
            <person name="Singh A."/>
            <person name="Wilkins M.J."/>
            <person name="Karaoz U."/>
            <person name="Brodie E.L."/>
            <person name="Williams K.H."/>
            <person name="Hubbard S.S."/>
            <person name="Banfield J.F."/>
        </authorList>
    </citation>
    <scope>NUCLEOTIDE SEQUENCE [LARGE SCALE GENOMIC DNA]</scope>
</reference>
<dbReference type="Pfam" id="PF25924">
    <property type="entry name" value="MJECL33"/>
    <property type="match status" value="1"/>
</dbReference>
<evidence type="ECO:0000313" key="1">
    <source>
        <dbReference type="EMBL" id="OGG95101.1"/>
    </source>
</evidence>
<proteinExistence type="predicted"/>
<name>A0A1F6GAG2_9PROT</name>
<gene>
    <name evidence="1" type="ORF">A2527_07960</name>
</gene>
<dbReference type="EMBL" id="MFNE01000026">
    <property type="protein sequence ID" value="OGG95101.1"/>
    <property type="molecule type" value="Genomic_DNA"/>
</dbReference>
<protein>
    <submittedName>
        <fullName evidence="1">Uncharacterized protein</fullName>
    </submittedName>
</protein>